<dbReference type="PANTHER" id="PTHR47074:SF48">
    <property type="entry name" value="POLYNUCLEOTIDYL TRANSFERASE, RIBONUCLEASE H-LIKE SUPERFAMILY PROTEIN"/>
    <property type="match status" value="1"/>
</dbReference>
<dbReference type="InterPro" id="IPR052929">
    <property type="entry name" value="RNase_H-like_EbsB-rel"/>
</dbReference>
<proteinExistence type="predicted"/>
<evidence type="ECO:0000313" key="2">
    <source>
        <dbReference type="EMBL" id="MBA0582005.1"/>
    </source>
</evidence>
<name>A0A7J8NYA4_GOSRA</name>
<evidence type="ECO:0000313" key="3">
    <source>
        <dbReference type="Proteomes" id="UP000593578"/>
    </source>
</evidence>
<evidence type="ECO:0000259" key="1">
    <source>
        <dbReference type="Pfam" id="PF13456"/>
    </source>
</evidence>
<reference evidence="2 3" key="1">
    <citation type="journal article" date="2019" name="Genome Biol. Evol.">
        <title>Insights into the evolution of the New World diploid cottons (Gossypium, subgenus Houzingenia) based on genome sequencing.</title>
        <authorList>
            <person name="Grover C.E."/>
            <person name="Arick M.A. 2nd"/>
            <person name="Thrash A."/>
            <person name="Conover J.L."/>
            <person name="Sanders W.S."/>
            <person name="Peterson D.G."/>
            <person name="Frelichowski J.E."/>
            <person name="Scheffler J.A."/>
            <person name="Scheffler B.E."/>
            <person name="Wendel J.F."/>
        </authorList>
    </citation>
    <scope>NUCLEOTIDE SEQUENCE [LARGE SCALE GENOMIC DNA]</scope>
    <source>
        <strain evidence="2">8</strain>
        <tissue evidence="2">Leaf</tissue>
    </source>
</reference>
<dbReference type="PANTHER" id="PTHR47074">
    <property type="entry name" value="BNAC02G40300D PROTEIN"/>
    <property type="match status" value="1"/>
</dbReference>
<feature type="non-terminal residue" evidence="2">
    <location>
        <position position="324"/>
    </location>
</feature>
<dbReference type="Proteomes" id="UP000593578">
    <property type="component" value="Unassembled WGS sequence"/>
</dbReference>
<dbReference type="Pfam" id="PF13456">
    <property type="entry name" value="RVT_3"/>
    <property type="match status" value="1"/>
</dbReference>
<sequence length="324" mass="37679">CSVKDLWLEDCRRRNIDRVHELYGQDLGDKICNLPIGGESQCDRAGWFHNPHGSFMSKSAYLWLLLKQMGFGPHRQECPRYGAEYETLIHAFKDCLTYRAILSICGQDNSTISKEYECYIDWLEDMMRVLDKKAMPDFMTTLWNSWNNRNNFTFRGKKDEAQVIWEKAQTLSQEFRICNLINDSLLSTNPTVKRWEKPPKGFVKINFNASVCNNRFGYGVIVRDEDGFVLSCGRDFKEVSLSVEEAECNAFEESIKLACKLNINNDVIFDTDNCCLVNKVKYQRTYITIIGTRIKEYTKAFVKFKSADLVWTNQSCNLVVDLIW</sequence>
<dbReference type="InterPro" id="IPR002156">
    <property type="entry name" value="RNaseH_domain"/>
</dbReference>
<protein>
    <recommendedName>
        <fullName evidence="1">RNase H type-1 domain-containing protein</fullName>
    </recommendedName>
</protein>
<feature type="domain" description="RNase H type-1" evidence="1">
    <location>
        <begin position="213"/>
        <end position="321"/>
    </location>
</feature>
<dbReference type="EMBL" id="JABEZZ010000003">
    <property type="protein sequence ID" value="MBA0582005.1"/>
    <property type="molecule type" value="Genomic_DNA"/>
</dbReference>
<dbReference type="GO" id="GO:0003676">
    <property type="term" value="F:nucleic acid binding"/>
    <property type="evidence" value="ECO:0007669"/>
    <property type="project" value="InterPro"/>
</dbReference>
<accession>A0A7J8NYA4</accession>
<dbReference type="AlphaFoldDB" id="A0A7J8NYA4"/>
<comment type="caution">
    <text evidence="2">The sequence shown here is derived from an EMBL/GenBank/DDBJ whole genome shotgun (WGS) entry which is preliminary data.</text>
</comment>
<gene>
    <name evidence="2" type="ORF">Gorai_024159</name>
</gene>
<dbReference type="GO" id="GO:0004523">
    <property type="term" value="F:RNA-DNA hybrid ribonuclease activity"/>
    <property type="evidence" value="ECO:0007669"/>
    <property type="project" value="InterPro"/>
</dbReference>
<organism evidence="2 3">
    <name type="scientific">Gossypium raimondii</name>
    <name type="common">Peruvian cotton</name>
    <name type="synonym">Gossypium klotzschianum subsp. raimondii</name>
    <dbReference type="NCBI Taxonomy" id="29730"/>
    <lineage>
        <taxon>Eukaryota</taxon>
        <taxon>Viridiplantae</taxon>
        <taxon>Streptophyta</taxon>
        <taxon>Embryophyta</taxon>
        <taxon>Tracheophyta</taxon>
        <taxon>Spermatophyta</taxon>
        <taxon>Magnoliopsida</taxon>
        <taxon>eudicotyledons</taxon>
        <taxon>Gunneridae</taxon>
        <taxon>Pentapetalae</taxon>
        <taxon>rosids</taxon>
        <taxon>malvids</taxon>
        <taxon>Malvales</taxon>
        <taxon>Malvaceae</taxon>
        <taxon>Malvoideae</taxon>
        <taxon>Gossypium</taxon>
    </lineage>
</organism>